<dbReference type="SUPFAM" id="SSF47413">
    <property type="entry name" value="lambda repressor-like DNA-binding domains"/>
    <property type="match status" value="1"/>
</dbReference>
<name>A0ABV9JEV0_9LACT</name>
<dbReference type="InterPro" id="IPR001387">
    <property type="entry name" value="Cro/C1-type_HTH"/>
</dbReference>
<dbReference type="PANTHER" id="PTHR37038:SF12">
    <property type="entry name" value="TRANSCRIPTIONAL REGULATOR"/>
    <property type="match status" value="1"/>
</dbReference>
<protein>
    <submittedName>
        <fullName evidence="2">Transcriptional regulator</fullName>
    </submittedName>
</protein>
<evidence type="ECO:0000313" key="2">
    <source>
        <dbReference type="EMBL" id="MFC4653248.1"/>
    </source>
</evidence>
<organism evidence="2 3">
    <name type="scientific">Lactococcus nasutitermitis</name>
    <dbReference type="NCBI Taxonomy" id="1652957"/>
    <lineage>
        <taxon>Bacteria</taxon>
        <taxon>Bacillati</taxon>
        <taxon>Bacillota</taxon>
        <taxon>Bacilli</taxon>
        <taxon>Lactobacillales</taxon>
        <taxon>Streptococcaceae</taxon>
        <taxon>Lactococcus</taxon>
    </lineage>
</organism>
<proteinExistence type="predicted"/>
<gene>
    <name evidence="2" type="ORF">ACFO26_10060</name>
</gene>
<sequence length="285" mass="33536">MEKEINSRIGKVVAMIRANKKLTLKEVTGGEFSESMVSLLESGKHSISVDKFFTILVHSKVYLDEFEYLYNDYSQRPDQIFENEVSKAYANKDLTALKKLHTFWSDKAEHSKNKFDKINKIYTQLIIAIVEKSVPFREDVGFLMDYLESVDEWGRYELWIFSNCTSFFDDNALKYYGTLILGKTNFYKRLTNQAMVITTFLNIINAWLTRKNLPQALKYINHVKEIGIPFDCFLEKLFLNYHEAHYHYLQGYDKNKSELKKVIKTLEDYGFQSEADAWTKEIDTF</sequence>
<dbReference type="Pfam" id="PF21259">
    <property type="entry name" value="Rgg_C"/>
    <property type="match status" value="1"/>
</dbReference>
<dbReference type="Proteomes" id="UP001595987">
    <property type="component" value="Unassembled WGS sequence"/>
</dbReference>
<comment type="caution">
    <text evidence="2">The sequence shown here is derived from an EMBL/GenBank/DDBJ whole genome shotgun (WGS) entry which is preliminary data.</text>
</comment>
<dbReference type="Gene3D" id="1.25.40.400">
    <property type="match status" value="1"/>
</dbReference>
<dbReference type="NCBIfam" id="TIGR01716">
    <property type="entry name" value="RGG_Cterm"/>
    <property type="match status" value="1"/>
</dbReference>
<dbReference type="RefSeq" id="WP_213536425.1">
    <property type="nucleotide sequence ID" value="NZ_BOVQ01000006.1"/>
</dbReference>
<accession>A0ABV9JEV0</accession>
<dbReference type="InterPro" id="IPR053163">
    <property type="entry name" value="HTH-type_regulator_Rgg"/>
</dbReference>
<reference evidence="3" key="1">
    <citation type="journal article" date="2019" name="Int. J. Syst. Evol. Microbiol.">
        <title>The Global Catalogue of Microorganisms (GCM) 10K type strain sequencing project: providing services to taxonomists for standard genome sequencing and annotation.</title>
        <authorList>
            <consortium name="The Broad Institute Genomics Platform"/>
            <consortium name="The Broad Institute Genome Sequencing Center for Infectious Disease"/>
            <person name="Wu L."/>
            <person name="Ma J."/>
        </authorList>
    </citation>
    <scope>NUCLEOTIDE SEQUENCE [LARGE SCALE GENOMIC DNA]</scope>
    <source>
        <strain evidence="3">CCUG 63287</strain>
    </source>
</reference>
<evidence type="ECO:0000259" key="1">
    <source>
        <dbReference type="Pfam" id="PF21259"/>
    </source>
</evidence>
<dbReference type="InterPro" id="IPR010057">
    <property type="entry name" value="Transcription_activator_Rgg_C"/>
</dbReference>
<dbReference type="PANTHER" id="PTHR37038">
    <property type="entry name" value="TRANSCRIPTIONAL REGULATOR-RELATED"/>
    <property type="match status" value="1"/>
</dbReference>
<keyword evidence="3" id="KW-1185">Reference proteome</keyword>
<dbReference type="CDD" id="cd00093">
    <property type="entry name" value="HTH_XRE"/>
    <property type="match status" value="1"/>
</dbReference>
<dbReference type="EMBL" id="JBHSGD010000008">
    <property type="protein sequence ID" value="MFC4653248.1"/>
    <property type="molecule type" value="Genomic_DNA"/>
</dbReference>
<feature type="domain" description="HTH-type transcriptional regulator Rgg C-terminal" evidence="1">
    <location>
        <begin position="107"/>
        <end position="277"/>
    </location>
</feature>
<dbReference type="InterPro" id="IPR010982">
    <property type="entry name" value="Lambda_DNA-bd_dom_sf"/>
</dbReference>
<dbReference type="Gene3D" id="1.10.260.40">
    <property type="entry name" value="lambda repressor-like DNA-binding domains"/>
    <property type="match status" value="1"/>
</dbReference>
<evidence type="ECO:0000313" key="3">
    <source>
        <dbReference type="Proteomes" id="UP001595987"/>
    </source>
</evidence>